<dbReference type="Pfam" id="PF07730">
    <property type="entry name" value="HisKA_3"/>
    <property type="match status" value="1"/>
</dbReference>
<evidence type="ECO:0000313" key="11">
    <source>
        <dbReference type="EMBL" id="SNY62287.1"/>
    </source>
</evidence>
<dbReference type="GO" id="GO:0000155">
    <property type="term" value="F:phosphorelay sensor kinase activity"/>
    <property type="evidence" value="ECO:0007669"/>
    <property type="project" value="InterPro"/>
</dbReference>
<evidence type="ECO:0000256" key="2">
    <source>
        <dbReference type="ARBA" id="ARBA00012438"/>
    </source>
</evidence>
<keyword evidence="6 11" id="KW-0418">Kinase</keyword>
<evidence type="ECO:0000259" key="10">
    <source>
        <dbReference type="Pfam" id="PF07730"/>
    </source>
</evidence>
<keyword evidence="4" id="KW-0808">Transferase</keyword>
<dbReference type="GO" id="GO:0005524">
    <property type="term" value="F:ATP binding"/>
    <property type="evidence" value="ECO:0007669"/>
    <property type="project" value="UniProtKB-KW"/>
</dbReference>
<evidence type="ECO:0000256" key="8">
    <source>
        <dbReference type="ARBA" id="ARBA00023012"/>
    </source>
</evidence>
<dbReference type="InterPro" id="IPR011712">
    <property type="entry name" value="Sig_transdc_His_kin_sub3_dim/P"/>
</dbReference>
<evidence type="ECO:0000256" key="7">
    <source>
        <dbReference type="ARBA" id="ARBA00022840"/>
    </source>
</evidence>
<dbReference type="PANTHER" id="PTHR24421">
    <property type="entry name" value="NITRATE/NITRITE SENSOR PROTEIN NARX-RELATED"/>
    <property type="match status" value="1"/>
</dbReference>
<evidence type="ECO:0000256" key="4">
    <source>
        <dbReference type="ARBA" id="ARBA00022679"/>
    </source>
</evidence>
<sequence>MLTVQFVQSPATVGLGGLRRVPVVLEMAARAGDMVRVFSPGRGIERLQRGQRRDLIASWIRHGYGMRQRPGIEGNHRRCGFQMGGLKRRQSSAVDENPAERGDLPFKLGRLLGGLALSCGLVGRHRGLVPLSGGALCGTVRLLLFLQSRRLRTLLGLLFALTSPLSLHQQVQDSRVALHRWPSRMLRNELQDRLEPYRIFVFRQCRAAAAARSVASVKRATIQVAAVVIFAGLSMVSWCWLLPTVVTAFLVGRRPGRTGPAVFTLVAVLSAGVVVFSVVPGWLSLASRFLIVIVAGAMTPWFAGRFWRQYQDLAPAGWERAEQAQREHQLIAEQARLRERARIAQDMHDLLGHDLSLIALSAGALKLAPGLDGQHREGAANIRARAAAAVERLGEVIGVLREQTDSAPTDVHGPDLATLTAAASASGLAVDLRVDGEADDLPPMAERALHRVAQEALTNVAKHAPGAAAIISVTHATAETTIVVENSPVARQPRPCGGGHGLVGLAERVWLVGGTFEYGPRNEGFAVTARIPHTPVPPPATPWIDRELPQEHRRARRRVSRSLAIAVMVPLVTGAVLSGALAGWETLSASRAVLDPGDYARLSVGQDRSEVESLLPSRQTRHRPLTAEPTEDGLRCEYYAMTADRFDDRSGDAYRLCFRDGVLVSRDTVTP</sequence>
<keyword evidence="7" id="KW-0067">ATP-binding</keyword>
<keyword evidence="5" id="KW-0547">Nucleotide-binding</keyword>
<feature type="transmembrane region" description="Helical" evidence="9">
    <location>
        <begin position="563"/>
        <end position="584"/>
    </location>
</feature>
<reference evidence="11 12" key="1">
    <citation type="submission" date="2017-09" db="EMBL/GenBank/DDBJ databases">
        <authorList>
            <person name="Ehlers B."/>
            <person name="Leendertz F.H."/>
        </authorList>
    </citation>
    <scope>NUCLEOTIDE SEQUENCE [LARGE SCALE GENOMIC DNA]</scope>
    <source>
        <strain evidence="11 12">CGMCC 4.6857</strain>
    </source>
</reference>
<dbReference type="SUPFAM" id="SSF55874">
    <property type="entry name" value="ATPase domain of HSP90 chaperone/DNA topoisomerase II/histidine kinase"/>
    <property type="match status" value="1"/>
</dbReference>
<evidence type="ECO:0000256" key="1">
    <source>
        <dbReference type="ARBA" id="ARBA00000085"/>
    </source>
</evidence>
<evidence type="ECO:0000256" key="3">
    <source>
        <dbReference type="ARBA" id="ARBA00022553"/>
    </source>
</evidence>
<dbReference type="GO" id="GO:0046983">
    <property type="term" value="F:protein dimerization activity"/>
    <property type="evidence" value="ECO:0007669"/>
    <property type="project" value="InterPro"/>
</dbReference>
<evidence type="ECO:0000256" key="6">
    <source>
        <dbReference type="ARBA" id="ARBA00022777"/>
    </source>
</evidence>
<organism evidence="11 12">
    <name type="scientific">Paractinoplanes atraurantiacus</name>
    <dbReference type="NCBI Taxonomy" id="1036182"/>
    <lineage>
        <taxon>Bacteria</taxon>
        <taxon>Bacillati</taxon>
        <taxon>Actinomycetota</taxon>
        <taxon>Actinomycetes</taxon>
        <taxon>Micromonosporales</taxon>
        <taxon>Micromonosporaceae</taxon>
        <taxon>Paractinoplanes</taxon>
    </lineage>
</organism>
<keyword evidence="9" id="KW-0472">Membrane</keyword>
<dbReference type="PANTHER" id="PTHR24421:SF10">
    <property type="entry name" value="NITRATE_NITRITE SENSOR PROTEIN NARQ"/>
    <property type="match status" value="1"/>
</dbReference>
<name>A0A285JR81_9ACTN</name>
<keyword evidence="8" id="KW-0902">Two-component regulatory system</keyword>
<keyword evidence="3" id="KW-0597">Phosphoprotein</keyword>
<keyword evidence="12" id="KW-1185">Reference proteome</keyword>
<dbReference type="InterPro" id="IPR050482">
    <property type="entry name" value="Sensor_HK_TwoCompSys"/>
</dbReference>
<gene>
    <name evidence="11" type="ORF">SAMN05421748_123119</name>
</gene>
<accession>A0A285JR81</accession>
<keyword evidence="9" id="KW-0812">Transmembrane</keyword>
<dbReference type="GO" id="GO:0016020">
    <property type="term" value="C:membrane"/>
    <property type="evidence" value="ECO:0007669"/>
    <property type="project" value="InterPro"/>
</dbReference>
<keyword evidence="9" id="KW-1133">Transmembrane helix</keyword>
<feature type="transmembrane region" description="Helical" evidence="9">
    <location>
        <begin position="289"/>
        <end position="307"/>
    </location>
</feature>
<dbReference type="Gene3D" id="1.20.5.1930">
    <property type="match status" value="1"/>
</dbReference>
<dbReference type="AlphaFoldDB" id="A0A285JR81"/>
<feature type="transmembrane region" description="Helical" evidence="9">
    <location>
        <begin position="262"/>
        <end position="283"/>
    </location>
</feature>
<evidence type="ECO:0000256" key="9">
    <source>
        <dbReference type="SAM" id="Phobius"/>
    </source>
</evidence>
<dbReference type="EMBL" id="OBDY01000023">
    <property type="protein sequence ID" value="SNY62287.1"/>
    <property type="molecule type" value="Genomic_DNA"/>
</dbReference>
<dbReference type="Proteomes" id="UP000219612">
    <property type="component" value="Unassembled WGS sequence"/>
</dbReference>
<evidence type="ECO:0000256" key="5">
    <source>
        <dbReference type="ARBA" id="ARBA00022741"/>
    </source>
</evidence>
<protein>
    <recommendedName>
        <fullName evidence="2">histidine kinase</fullName>
        <ecNumber evidence="2">2.7.13.3</ecNumber>
    </recommendedName>
</protein>
<comment type="catalytic activity">
    <reaction evidence="1">
        <text>ATP + protein L-histidine = ADP + protein N-phospho-L-histidine.</text>
        <dbReference type="EC" id="2.7.13.3"/>
    </reaction>
</comment>
<evidence type="ECO:0000313" key="12">
    <source>
        <dbReference type="Proteomes" id="UP000219612"/>
    </source>
</evidence>
<dbReference type="InterPro" id="IPR036890">
    <property type="entry name" value="HATPase_C_sf"/>
</dbReference>
<proteinExistence type="predicted"/>
<dbReference type="EC" id="2.7.13.3" evidence="2"/>
<feature type="domain" description="Signal transduction histidine kinase subgroup 3 dimerisation and phosphoacceptor" evidence="10">
    <location>
        <begin position="339"/>
        <end position="404"/>
    </location>
</feature>
<dbReference type="CDD" id="cd16917">
    <property type="entry name" value="HATPase_UhpB-NarQ-NarX-like"/>
    <property type="match status" value="1"/>
</dbReference>
<feature type="transmembrane region" description="Helical" evidence="9">
    <location>
        <begin position="224"/>
        <end position="250"/>
    </location>
</feature>
<dbReference type="Gene3D" id="3.30.565.10">
    <property type="entry name" value="Histidine kinase-like ATPase, C-terminal domain"/>
    <property type="match status" value="1"/>
</dbReference>